<name>A0A9X7E182_BACCE</name>
<keyword evidence="1" id="KW-0720">Serine protease</keyword>
<keyword evidence="1" id="KW-0378">Hydrolase</keyword>
<evidence type="ECO:0000313" key="3">
    <source>
        <dbReference type="Proteomes" id="UP000225135"/>
    </source>
</evidence>
<dbReference type="Pfam" id="PF13365">
    <property type="entry name" value="Trypsin_2"/>
    <property type="match status" value="1"/>
</dbReference>
<evidence type="ECO:0000313" key="2">
    <source>
        <dbReference type="EMBL" id="PHG74885.1"/>
    </source>
</evidence>
<dbReference type="SUPFAM" id="SSF50494">
    <property type="entry name" value="Trypsin-like serine proteases"/>
    <property type="match status" value="1"/>
</dbReference>
<accession>A0A9X7E182</accession>
<dbReference type="Gene3D" id="2.40.10.10">
    <property type="entry name" value="Trypsin-like serine proteases"/>
    <property type="match status" value="2"/>
</dbReference>
<dbReference type="InterPro" id="IPR009003">
    <property type="entry name" value="Peptidase_S1_PA"/>
</dbReference>
<dbReference type="GO" id="GO:0006508">
    <property type="term" value="P:proteolysis"/>
    <property type="evidence" value="ECO:0007669"/>
    <property type="project" value="UniProtKB-KW"/>
</dbReference>
<proteinExistence type="predicted"/>
<keyword evidence="2" id="KW-0645">Protease</keyword>
<organism evidence="2 3">
    <name type="scientific">Bacillus cereus</name>
    <dbReference type="NCBI Taxonomy" id="1396"/>
    <lineage>
        <taxon>Bacteria</taxon>
        <taxon>Bacillati</taxon>
        <taxon>Bacillota</taxon>
        <taxon>Bacilli</taxon>
        <taxon>Bacillales</taxon>
        <taxon>Bacillaceae</taxon>
        <taxon>Bacillus</taxon>
        <taxon>Bacillus cereus group</taxon>
    </lineage>
</organism>
<comment type="caution">
    <text evidence="2">The sequence shown here is derived from an EMBL/GenBank/DDBJ whole genome shotgun (WGS) entry which is preliminary data.</text>
</comment>
<dbReference type="Proteomes" id="UP000225135">
    <property type="component" value="Unassembled WGS sequence"/>
</dbReference>
<dbReference type="EMBL" id="NUUR01000122">
    <property type="protein sequence ID" value="PHG74885.1"/>
    <property type="molecule type" value="Genomic_DNA"/>
</dbReference>
<dbReference type="AlphaFoldDB" id="A0A9X7E182"/>
<gene>
    <name evidence="2" type="ORF">COI69_29115</name>
</gene>
<protein>
    <submittedName>
        <fullName evidence="2">Serine protease</fullName>
    </submittedName>
</protein>
<dbReference type="GO" id="GO:0008236">
    <property type="term" value="F:serine-type peptidase activity"/>
    <property type="evidence" value="ECO:0007669"/>
    <property type="project" value="UniProtKB-KW"/>
</dbReference>
<dbReference type="RefSeq" id="WP_098773385.1">
    <property type="nucleotide sequence ID" value="NZ_NUQH01000006.1"/>
</dbReference>
<dbReference type="InterPro" id="IPR043504">
    <property type="entry name" value="Peptidase_S1_PA_chymotrypsin"/>
</dbReference>
<evidence type="ECO:0000256" key="1">
    <source>
        <dbReference type="ARBA" id="ARBA00022825"/>
    </source>
</evidence>
<reference evidence="2 3" key="1">
    <citation type="submission" date="2017-09" db="EMBL/GenBank/DDBJ databases">
        <title>Large-scale bioinformatics analysis of Bacillus genomes uncovers conserved roles of natural products in bacterial physiology.</title>
        <authorList>
            <consortium name="Agbiome Team Llc"/>
            <person name="Bleich R.M."/>
            <person name="Grubbs K.J."/>
            <person name="Santa Maria K.C."/>
            <person name="Allen S.E."/>
            <person name="Farag S."/>
            <person name="Shank E.A."/>
            <person name="Bowers A."/>
        </authorList>
    </citation>
    <scope>NUCLEOTIDE SEQUENCE [LARGE SCALE GENOMIC DNA]</scope>
    <source>
        <strain evidence="2 3">AFS029792</strain>
    </source>
</reference>
<sequence length="280" mass="31169">MRMNLKLNEQFSYSTVRIECLLANGKSSTGTGFFFEFFHDSKDKITVPVIVTNKHVVEGAVEGRFLLTIADEKINPSIERRFIKYENIRGNSLFHPDSDTDICIIPIAGVLQALSDEGKTPFCIYLTSELIPDKKQLESLNAIEDIIMVGYPNGIWDEVNNQPIVRKGITATHPKLNYNGKVEFMIDAACFPGSSGSPVFIYNEGSYSTGRGITIGDRVMFLGVLYAGPMFTATGDVQVVKVPIMQNEVVLSNTSIPNNLGFVIRSEKLLDFIPIIKQFR</sequence>